<evidence type="ECO:0000256" key="2">
    <source>
        <dbReference type="ARBA" id="ARBA00022803"/>
    </source>
</evidence>
<dbReference type="InterPro" id="IPR011990">
    <property type="entry name" value="TPR-like_helical_dom_sf"/>
</dbReference>
<evidence type="ECO:0000313" key="5">
    <source>
        <dbReference type="Proteomes" id="UP000199600"/>
    </source>
</evidence>
<dbReference type="PROSITE" id="PS50005">
    <property type="entry name" value="TPR"/>
    <property type="match status" value="5"/>
</dbReference>
<dbReference type="AlphaFoldDB" id="A0A1A8XRX4"/>
<feature type="repeat" description="TPR" evidence="3">
    <location>
        <begin position="191"/>
        <end position="224"/>
    </location>
</feature>
<dbReference type="Pfam" id="PF13414">
    <property type="entry name" value="TPR_11"/>
    <property type="match status" value="1"/>
</dbReference>
<protein>
    <submittedName>
        <fullName evidence="4">Putative TPR repeat-containing protein</fullName>
    </submittedName>
</protein>
<organism evidence="4 5">
    <name type="scientific">Candidatus Propionivibrio aalborgensis</name>
    <dbReference type="NCBI Taxonomy" id="1860101"/>
    <lineage>
        <taxon>Bacteria</taxon>
        <taxon>Pseudomonadati</taxon>
        <taxon>Pseudomonadota</taxon>
        <taxon>Betaproteobacteria</taxon>
        <taxon>Rhodocyclales</taxon>
        <taxon>Rhodocyclaceae</taxon>
        <taxon>Propionivibrio</taxon>
    </lineage>
</organism>
<dbReference type="Pfam" id="PF14559">
    <property type="entry name" value="TPR_19"/>
    <property type="match status" value="2"/>
</dbReference>
<dbReference type="Pfam" id="PF13432">
    <property type="entry name" value="TPR_16"/>
    <property type="match status" value="1"/>
</dbReference>
<sequence length="444" mass="48505">MRFYINSFMSLARLISVVASIYGTLAGTSAYAIPSEPRKSVLPSSEPKSPEKSANIEFRKGIEAQLKGKNDLAQSHYLAALKRDAKFAPALIGLADIALRQGNRSQAETYLKQADAAAPKAAEVHLAWGRFYLGTKQFEQAEASFKLARDLNPKAVPPLLELGDLYLRDTSRRSDAADSFAAAVALEPGNKFAVYSYGVASAMLGRRDDALKAFEKAAELAPRDPAPLRAAGRLYLEAGDTDKALKSFDLGLKRQPNFVPLMLDRSDALARQGKWPEAIRQLNDALRVAPKSSEVRVKLGDAYQSTQQWDKARAAYTKAIELNDKNPLAYNNLAWMMVQQGVTPEKAVEAAKKAVSLAPDSAPFLDTLGWAQRAAGDLPAAAESLQRATKIEPNSSEFQLHYGIILLDLKRTADAREALNRAIDPHSPKTTDEAKKLLRTLQAN</sequence>
<gene>
    <name evidence="4" type="ORF">PROAA_2430004</name>
</gene>
<dbReference type="InterPro" id="IPR050498">
    <property type="entry name" value="Ycf3"/>
</dbReference>
<feature type="repeat" description="TPR" evidence="3">
    <location>
        <begin position="122"/>
        <end position="155"/>
    </location>
</feature>
<keyword evidence="5" id="KW-1185">Reference proteome</keyword>
<dbReference type="EMBL" id="FLQY01000161">
    <property type="protein sequence ID" value="SBT07855.1"/>
    <property type="molecule type" value="Genomic_DNA"/>
</dbReference>
<name>A0A1A8XRX4_9RHOO</name>
<evidence type="ECO:0000256" key="1">
    <source>
        <dbReference type="ARBA" id="ARBA00022737"/>
    </source>
</evidence>
<keyword evidence="2 3" id="KW-0802">TPR repeat</keyword>
<dbReference type="SUPFAM" id="SSF48452">
    <property type="entry name" value="TPR-like"/>
    <property type="match status" value="2"/>
</dbReference>
<dbReference type="SMART" id="SM00028">
    <property type="entry name" value="TPR"/>
    <property type="match status" value="9"/>
</dbReference>
<evidence type="ECO:0000256" key="3">
    <source>
        <dbReference type="PROSITE-ProRule" id="PRU00339"/>
    </source>
</evidence>
<dbReference type="InterPro" id="IPR019734">
    <property type="entry name" value="TPR_rpt"/>
</dbReference>
<feature type="repeat" description="TPR" evidence="3">
    <location>
        <begin position="293"/>
        <end position="326"/>
    </location>
</feature>
<proteinExistence type="predicted"/>
<accession>A0A1A8XRX4</accession>
<evidence type="ECO:0000313" key="4">
    <source>
        <dbReference type="EMBL" id="SBT07855.1"/>
    </source>
</evidence>
<dbReference type="Proteomes" id="UP000199600">
    <property type="component" value="Unassembled WGS sequence"/>
</dbReference>
<keyword evidence="1" id="KW-0677">Repeat</keyword>
<dbReference type="PANTHER" id="PTHR44858:SF1">
    <property type="entry name" value="UDP-N-ACETYLGLUCOSAMINE--PEPTIDE N-ACETYLGLUCOSAMINYLTRANSFERASE SPINDLY-RELATED"/>
    <property type="match status" value="1"/>
</dbReference>
<dbReference type="PANTHER" id="PTHR44858">
    <property type="entry name" value="TETRATRICOPEPTIDE REPEAT PROTEIN 6"/>
    <property type="match status" value="1"/>
</dbReference>
<reference evidence="4 5" key="1">
    <citation type="submission" date="2016-06" db="EMBL/GenBank/DDBJ databases">
        <authorList>
            <person name="Kjaerup R.B."/>
            <person name="Dalgaard T.S."/>
            <person name="Juul-Madsen H.R."/>
        </authorList>
    </citation>
    <scope>NUCLEOTIDE SEQUENCE [LARGE SCALE GENOMIC DNA]</scope>
    <source>
        <strain evidence="4">2</strain>
    </source>
</reference>
<feature type="repeat" description="TPR" evidence="3">
    <location>
        <begin position="362"/>
        <end position="395"/>
    </location>
</feature>
<dbReference type="Gene3D" id="1.25.40.10">
    <property type="entry name" value="Tetratricopeptide repeat domain"/>
    <property type="match status" value="3"/>
</dbReference>
<feature type="repeat" description="TPR" evidence="3">
    <location>
        <begin position="225"/>
        <end position="258"/>
    </location>
</feature>